<accession>A0A1E3R6X6</accession>
<comment type="caution">
    <text evidence="1">The sequence shown here is derived from an EMBL/GenBank/DDBJ whole genome shotgun (WGS) entry which is preliminary data.</text>
</comment>
<protein>
    <submittedName>
        <fullName evidence="1">Uncharacterized protein</fullName>
    </submittedName>
</protein>
<evidence type="ECO:0000313" key="1">
    <source>
        <dbReference type="EMBL" id="ODQ85122.1"/>
    </source>
</evidence>
<name>A0A1E3R6X6_9MYCO</name>
<reference evidence="2" key="1">
    <citation type="submission" date="2016-09" db="EMBL/GenBank/DDBJ databases">
        <authorList>
            <person name="Greninger A.L."/>
            <person name="Jerome K.R."/>
            <person name="Mcnair B."/>
            <person name="Wallis C."/>
            <person name="Fang F."/>
        </authorList>
    </citation>
    <scope>NUCLEOTIDE SEQUENCE [LARGE SCALE GENOMIC DNA]</scope>
    <source>
        <strain evidence="2">M7</strain>
    </source>
</reference>
<proteinExistence type="predicted"/>
<organism evidence="1 2">
    <name type="scientific">Mycolicibacterium holsaticum</name>
    <dbReference type="NCBI Taxonomy" id="152142"/>
    <lineage>
        <taxon>Bacteria</taxon>
        <taxon>Bacillati</taxon>
        <taxon>Actinomycetota</taxon>
        <taxon>Actinomycetes</taxon>
        <taxon>Mycobacteriales</taxon>
        <taxon>Mycobacteriaceae</taxon>
        <taxon>Mycolicibacterium</taxon>
    </lineage>
</organism>
<dbReference type="Proteomes" id="UP000094243">
    <property type="component" value="Unassembled WGS sequence"/>
</dbReference>
<dbReference type="OrthoDB" id="8421706at2"/>
<dbReference type="EMBL" id="MIGZ01000205">
    <property type="protein sequence ID" value="ODQ85122.1"/>
    <property type="molecule type" value="Genomic_DNA"/>
</dbReference>
<dbReference type="AlphaFoldDB" id="A0A1E3R6X6"/>
<keyword evidence="2" id="KW-1185">Reference proteome</keyword>
<evidence type="ECO:0000313" key="2">
    <source>
        <dbReference type="Proteomes" id="UP000094243"/>
    </source>
</evidence>
<dbReference type="RefSeq" id="WP_069407664.1">
    <property type="nucleotide sequence ID" value="NZ_MIGZ01000205.1"/>
</dbReference>
<sequence length="100" mass="11554">MEPSPACNLPAADYRKRLAWIDELNSSALRDCRRSARQIELRYDVSAVDLVREFVRRERECCPFLGFAVREDRDAVIVRIEAPENLSPSADELFAPYIRP</sequence>
<gene>
    <name evidence="1" type="ORF">BHQ17_24540</name>
</gene>